<evidence type="ECO:0000313" key="2">
    <source>
        <dbReference type="EMBL" id="KAF2562359.1"/>
    </source>
</evidence>
<feature type="region of interest" description="Disordered" evidence="1">
    <location>
        <begin position="1"/>
        <end position="26"/>
    </location>
</feature>
<dbReference type="EMBL" id="QGKY02001250">
    <property type="protein sequence ID" value="KAF2562359.1"/>
    <property type="molecule type" value="Genomic_DNA"/>
</dbReference>
<reference evidence="2" key="1">
    <citation type="submission" date="2019-12" db="EMBL/GenBank/DDBJ databases">
        <title>Genome sequencing and annotation of Brassica cretica.</title>
        <authorList>
            <person name="Studholme D.J."/>
            <person name="Sarris P.F."/>
        </authorList>
    </citation>
    <scope>NUCLEOTIDE SEQUENCE</scope>
    <source>
        <strain evidence="2">PFS-102/07</strain>
        <tissue evidence="2">Leaf</tissue>
    </source>
</reference>
<name>A0A8S9HWB9_BRACR</name>
<comment type="caution">
    <text evidence="2">The sequence shown here is derived from an EMBL/GenBank/DDBJ whole genome shotgun (WGS) entry which is preliminary data.</text>
</comment>
<feature type="compositionally biased region" description="Basic and acidic residues" evidence="1">
    <location>
        <begin position="1"/>
        <end position="16"/>
    </location>
</feature>
<accession>A0A8S9HWB9</accession>
<proteinExistence type="predicted"/>
<organism evidence="2">
    <name type="scientific">Brassica cretica</name>
    <name type="common">Mustard</name>
    <dbReference type="NCBI Taxonomy" id="69181"/>
    <lineage>
        <taxon>Eukaryota</taxon>
        <taxon>Viridiplantae</taxon>
        <taxon>Streptophyta</taxon>
        <taxon>Embryophyta</taxon>
        <taxon>Tracheophyta</taxon>
        <taxon>Spermatophyta</taxon>
        <taxon>Magnoliopsida</taxon>
        <taxon>eudicotyledons</taxon>
        <taxon>Gunneridae</taxon>
        <taxon>Pentapetalae</taxon>
        <taxon>rosids</taxon>
        <taxon>malvids</taxon>
        <taxon>Brassicales</taxon>
        <taxon>Brassicaceae</taxon>
        <taxon>Brassiceae</taxon>
        <taxon>Brassica</taxon>
    </lineage>
</organism>
<protein>
    <submittedName>
        <fullName evidence="2">Uncharacterized protein</fullName>
    </submittedName>
</protein>
<dbReference type="AlphaFoldDB" id="A0A8S9HWB9"/>
<evidence type="ECO:0000256" key="1">
    <source>
        <dbReference type="SAM" id="MobiDB-lite"/>
    </source>
</evidence>
<sequence length="62" mass="6755">MGESVKDELQKIKAEQTEEDREASNWRSYLRTAGGAELLKNRVGAAEARIAPAPAEVELQAA</sequence>
<gene>
    <name evidence="2" type="ORF">F2Q70_00018696</name>
</gene>